<evidence type="ECO:0000313" key="2">
    <source>
        <dbReference type="EMBL" id="CAK0887512.1"/>
    </source>
</evidence>
<keyword evidence="3" id="KW-1185">Reference proteome</keyword>
<evidence type="ECO:0008006" key="4">
    <source>
        <dbReference type="Google" id="ProtNLM"/>
    </source>
</evidence>
<evidence type="ECO:0000313" key="3">
    <source>
        <dbReference type="Proteomes" id="UP001189429"/>
    </source>
</evidence>
<feature type="region of interest" description="Disordered" evidence="1">
    <location>
        <begin position="235"/>
        <end position="266"/>
    </location>
</feature>
<proteinExistence type="predicted"/>
<comment type="caution">
    <text evidence="2">The sequence shown here is derived from an EMBL/GenBank/DDBJ whole genome shotgun (WGS) entry which is preliminary data.</text>
</comment>
<accession>A0ABN9WQX4</accession>
<protein>
    <recommendedName>
        <fullName evidence="4">Chaperone DnaJ C-terminal domain-containing protein</fullName>
    </recommendedName>
</protein>
<organism evidence="2 3">
    <name type="scientific">Prorocentrum cordatum</name>
    <dbReference type="NCBI Taxonomy" id="2364126"/>
    <lineage>
        <taxon>Eukaryota</taxon>
        <taxon>Sar</taxon>
        <taxon>Alveolata</taxon>
        <taxon>Dinophyceae</taxon>
        <taxon>Prorocentrales</taxon>
        <taxon>Prorocentraceae</taxon>
        <taxon>Prorocentrum</taxon>
    </lineage>
</organism>
<sequence length="266" mass="28449">MGILKDVKNAMTDAQNEMQGLKPRRGAKKGPSAAQIEARRIQGSEDVARWGPFALCCRRRAPAPQALRGDLIKQDLLGCQTTQDSERRPRRKGETEALATLPVELAVQLPEDYEPGMLVSMDGPHGRIEAAGPPDAKPGTTVRFRLAPQPDFQVEVPQGARAGTEVRLKRADGLEISVPVPKGLKPGDVFNIAPPALMVQVPQGCKPGDYVVFKEPGAGEQDWCRARVPEGTAPGGYFAARLPPPGEAKSKAGAKNPKLSTRAKGA</sequence>
<dbReference type="EMBL" id="CAUYUJ010018948">
    <property type="protein sequence ID" value="CAK0887512.1"/>
    <property type="molecule type" value="Genomic_DNA"/>
</dbReference>
<feature type="region of interest" description="Disordered" evidence="1">
    <location>
        <begin position="1"/>
        <end position="40"/>
    </location>
</feature>
<reference evidence="2" key="1">
    <citation type="submission" date="2023-10" db="EMBL/GenBank/DDBJ databases">
        <authorList>
            <person name="Chen Y."/>
            <person name="Shah S."/>
            <person name="Dougan E. K."/>
            <person name="Thang M."/>
            <person name="Chan C."/>
        </authorList>
    </citation>
    <scope>NUCLEOTIDE SEQUENCE [LARGE SCALE GENOMIC DNA]</scope>
</reference>
<name>A0ABN9WQX4_9DINO</name>
<gene>
    <name evidence="2" type="ORF">PCOR1329_LOCUS68543</name>
</gene>
<dbReference type="Proteomes" id="UP001189429">
    <property type="component" value="Unassembled WGS sequence"/>
</dbReference>
<evidence type="ECO:0000256" key="1">
    <source>
        <dbReference type="SAM" id="MobiDB-lite"/>
    </source>
</evidence>